<sequence>MLIFAVAIAYLLGSISSSYLAGRMIAGIDIREHGSGNAGATNTLRVLGPKVAAVVLLADLLKGVVAVLIAERLTGGQETAGVFAGIAAIAGHNWPIYYGFRGGKGIATTIGVTFTLVPLAALSAGLVAILLLLLLRIVSLASLTFTTLMPIFVFIYHLPMNDFWFTLILAVMALWRHRSNIDRLLKGEEKRLGKKRELK</sequence>
<name>A0AAV4LM30_9BACL</name>
<comment type="catalytic activity">
    <reaction evidence="10">
        <text>an acyl phosphate + sn-glycerol 3-phosphate = a 1-acyl-sn-glycero-3-phosphate + phosphate</text>
        <dbReference type="Rhea" id="RHEA:34075"/>
        <dbReference type="ChEBI" id="CHEBI:43474"/>
        <dbReference type="ChEBI" id="CHEBI:57597"/>
        <dbReference type="ChEBI" id="CHEBI:57970"/>
        <dbReference type="ChEBI" id="CHEBI:59918"/>
        <dbReference type="EC" id="2.3.1.275"/>
    </reaction>
</comment>
<keyword evidence="4 10" id="KW-0812">Transmembrane</keyword>
<dbReference type="EC" id="2.3.1.275" evidence="10"/>
<evidence type="ECO:0000313" key="12">
    <source>
        <dbReference type="Proteomes" id="UP001057291"/>
    </source>
</evidence>
<keyword evidence="6 10" id="KW-0443">Lipid metabolism</keyword>
<evidence type="ECO:0000256" key="7">
    <source>
        <dbReference type="ARBA" id="ARBA00023136"/>
    </source>
</evidence>
<comment type="similarity">
    <text evidence="10">Belongs to the PlsY family.</text>
</comment>
<feature type="transmembrane region" description="Helical" evidence="10">
    <location>
        <begin position="51"/>
        <end position="70"/>
    </location>
</feature>
<reference evidence="11" key="1">
    <citation type="journal article" date="2023" name="Int. J. Syst. Evol. Microbiol.">
        <title>Collibacillus ludicampi gen. nov., sp. nov., a new soil bacterium of the family Alicyclobacillaceae.</title>
        <authorList>
            <person name="Jojima T."/>
            <person name="Ioku Y."/>
            <person name="Fukuta Y."/>
            <person name="Shirasaka N."/>
            <person name="Matsumura Y."/>
            <person name="Mori M."/>
        </authorList>
    </citation>
    <scope>NUCLEOTIDE SEQUENCE</scope>
    <source>
        <strain evidence="11">TP075</strain>
    </source>
</reference>
<dbReference type="PANTHER" id="PTHR30309">
    <property type="entry name" value="INNER MEMBRANE PROTEIN YGIH"/>
    <property type="match status" value="1"/>
</dbReference>
<keyword evidence="7 10" id="KW-0472">Membrane</keyword>
<keyword evidence="11" id="KW-0012">Acyltransferase</keyword>
<comment type="pathway">
    <text evidence="10">Lipid metabolism; phospholipid metabolism.</text>
</comment>
<feature type="transmembrane region" description="Helical" evidence="10">
    <location>
        <begin position="82"/>
        <end position="100"/>
    </location>
</feature>
<dbReference type="Proteomes" id="UP001057291">
    <property type="component" value="Unassembled WGS sequence"/>
</dbReference>
<evidence type="ECO:0000256" key="5">
    <source>
        <dbReference type="ARBA" id="ARBA00022989"/>
    </source>
</evidence>
<evidence type="ECO:0000256" key="3">
    <source>
        <dbReference type="ARBA" id="ARBA00022679"/>
    </source>
</evidence>
<keyword evidence="3 10" id="KW-0808">Transferase</keyword>
<evidence type="ECO:0000256" key="1">
    <source>
        <dbReference type="ARBA" id="ARBA00022475"/>
    </source>
</evidence>
<evidence type="ECO:0000256" key="10">
    <source>
        <dbReference type="HAMAP-Rule" id="MF_01043"/>
    </source>
</evidence>
<gene>
    <name evidence="11" type="primary">plsY2</name>
    <name evidence="10" type="synonym">plsY</name>
    <name evidence="11" type="ORF">DNHGIG_37560</name>
</gene>
<evidence type="ECO:0000313" key="11">
    <source>
        <dbReference type="EMBL" id="GIM48207.1"/>
    </source>
</evidence>
<dbReference type="RefSeq" id="WP_282201105.1">
    <property type="nucleotide sequence ID" value="NZ_BOQE01000001.1"/>
</dbReference>
<comment type="subcellular location">
    <subcellularLocation>
        <location evidence="10">Cell membrane</location>
        <topology evidence="10">Multi-pass membrane protein</topology>
    </subcellularLocation>
</comment>
<keyword evidence="12" id="KW-1185">Reference proteome</keyword>
<dbReference type="HAMAP" id="MF_01043">
    <property type="entry name" value="PlsY"/>
    <property type="match status" value="1"/>
</dbReference>
<evidence type="ECO:0000256" key="9">
    <source>
        <dbReference type="ARBA" id="ARBA00023264"/>
    </source>
</evidence>
<dbReference type="NCBIfam" id="TIGR00023">
    <property type="entry name" value="glycerol-3-phosphate 1-O-acyltransferase PlsY"/>
    <property type="match status" value="1"/>
</dbReference>
<evidence type="ECO:0000256" key="8">
    <source>
        <dbReference type="ARBA" id="ARBA00023209"/>
    </source>
</evidence>
<dbReference type="GO" id="GO:0008654">
    <property type="term" value="P:phospholipid biosynthetic process"/>
    <property type="evidence" value="ECO:0007669"/>
    <property type="project" value="UniProtKB-UniRule"/>
</dbReference>
<feature type="transmembrane region" description="Helical" evidence="10">
    <location>
        <begin position="163"/>
        <end position="181"/>
    </location>
</feature>
<dbReference type="AlphaFoldDB" id="A0AAV4LM30"/>
<dbReference type="SMART" id="SM01207">
    <property type="entry name" value="G3P_acyltransf"/>
    <property type="match status" value="1"/>
</dbReference>
<keyword evidence="1 10" id="KW-1003">Cell membrane</keyword>
<organism evidence="11 12">
    <name type="scientific">Collibacillus ludicampi</name>
    <dbReference type="NCBI Taxonomy" id="2771369"/>
    <lineage>
        <taxon>Bacteria</taxon>
        <taxon>Bacillati</taxon>
        <taxon>Bacillota</taxon>
        <taxon>Bacilli</taxon>
        <taxon>Bacillales</taxon>
        <taxon>Alicyclobacillaceae</taxon>
        <taxon>Collibacillus</taxon>
    </lineage>
</organism>
<proteinExistence type="inferred from homology"/>
<evidence type="ECO:0000256" key="2">
    <source>
        <dbReference type="ARBA" id="ARBA00022516"/>
    </source>
</evidence>
<comment type="subunit">
    <text evidence="10">Probably interacts with PlsX.</text>
</comment>
<dbReference type="GO" id="GO:0043772">
    <property type="term" value="F:acyl-phosphate glycerol-3-phosphate acyltransferase activity"/>
    <property type="evidence" value="ECO:0007669"/>
    <property type="project" value="UniProtKB-UniRule"/>
</dbReference>
<feature type="transmembrane region" description="Helical" evidence="10">
    <location>
        <begin position="106"/>
        <end position="133"/>
    </location>
</feature>
<keyword evidence="5 10" id="KW-1133">Transmembrane helix</keyword>
<keyword evidence="2 10" id="KW-0444">Lipid biosynthesis</keyword>
<keyword evidence="9 10" id="KW-1208">Phospholipid metabolism</keyword>
<dbReference type="InterPro" id="IPR003811">
    <property type="entry name" value="G3P_acylTferase_PlsY"/>
</dbReference>
<dbReference type="PANTHER" id="PTHR30309:SF0">
    <property type="entry name" value="GLYCEROL-3-PHOSPHATE ACYLTRANSFERASE-RELATED"/>
    <property type="match status" value="1"/>
</dbReference>
<evidence type="ECO:0000256" key="6">
    <source>
        <dbReference type="ARBA" id="ARBA00023098"/>
    </source>
</evidence>
<protein>
    <recommendedName>
        <fullName evidence="10">Glycerol-3-phosphate acyltransferase</fullName>
    </recommendedName>
    <alternativeName>
        <fullName evidence="10">Acyl-PO4 G3P acyltransferase</fullName>
    </alternativeName>
    <alternativeName>
        <fullName evidence="10">Acyl-phosphate--glycerol-3-phosphate acyltransferase</fullName>
    </alternativeName>
    <alternativeName>
        <fullName evidence="10">G3P acyltransferase</fullName>
        <shortName evidence="10">GPAT</shortName>
        <ecNumber evidence="10">2.3.1.275</ecNumber>
    </alternativeName>
    <alternativeName>
        <fullName evidence="10">Lysophosphatidic acid synthase</fullName>
        <shortName evidence="10">LPA synthase</shortName>
    </alternativeName>
</protein>
<evidence type="ECO:0000256" key="4">
    <source>
        <dbReference type="ARBA" id="ARBA00022692"/>
    </source>
</evidence>
<accession>A0AAV4LM30</accession>
<dbReference type="GO" id="GO:0005886">
    <property type="term" value="C:plasma membrane"/>
    <property type="evidence" value="ECO:0007669"/>
    <property type="project" value="UniProtKB-SubCell"/>
</dbReference>
<keyword evidence="8 10" id="KW-0594">Phospholipid biosynthesis</keyword>
<dbReference type="Pfam" id="PF02660">
    <property type="entry name" value="G3P_acyltransf"/>
    <property type="match status" value="1"/>
</dbReference>
<comment type="caution">
    <text evidence="11">The sequence shown here is derived from an EMBL/GenBank/DDBJ whole genome shotgun (WGS) entry which is preliminary data.</text>
</comment>
<dbReference type="EMBL" id="BOQE01000001">
    <property type="protein sequence ID" value="GIM48207.1"/>
    <property type="molecule type" value="Genomic_DNA"/>
</dbReference>
<comment type="function">
    <text evidence="10">Catalyzes the transfer of an acyl group from acyl-phosphate (acyl-PO(4)) to glycerol-3-phosphate (G3P) to form lysophosphatidic acid (LPA). This enzyme utilizes acyl-phosphate as fatty acyl donor, but not acyl-CoA or acyl-ACP.</text>
</comment>